<keyword evidence="1" id="KW-0282">Flagellum</keyword>
<sequence>MSQLDKHTFLCTICARGGSKGVPGKNIRTLIDRPLIAYSIEQAKKAGIFTAVAVSSDSDVILDNARAYGADIIIKRPSELASDTAGKIPAIVHALETAEAELGAKVDYHFDLDATSPLRVPKDILACVDILLETGASNVITGTVAHRSPYFNLVERSKDGKVFLSKTPNIDVLRRQDSPDCFDMNGSIYGWKRDVLLEDPKLFYLDTQLYVMPRNRSVDIDEELDFTLVTLLMQERALKEEN</sequence>
<dbReference type="EMBL" id="JPWA01000002">
    <property type="protein sequence ID" value="RCK07367.1"/>
    <property type="molecule type" value="Genomic_DNA"/>
</dbReference>
<name>A0A367UGD7_9PROT</name>
<keyword evidence="1" id="KW-0966">Cell projection</keyword>
<dbReference type="GO" id="GO:0008781">
    <property type="term" value="F:N-acylneuraminate cytidylyltransferase activity"/>
    <property type="evidence" value="ECO:0007669"/>
    <property type="project" value="TreeGrafter"/>
</dbReference>
<dbReference type="SUPFAM" id="SSF53448">
    <property type="entry name" value="Nucleotide-diphospho-sugar transferases"/>
    <property type="match status" value="1"/>
</dbReference>
<dbReference type="PANTHER" id="PTHR21485">
    <property type="entry name" value="HAD SUPERFAMILY MEMBERS CMAS AND KDSC"/>
    <property type="match status" value="1"/>
</dbReference>
<gene>
    <name evidence="1" type="ORF">TH5_02975</name>
</gene>
<dbReference type="InterPro" id="IPR050793">
    <property type="entry name" value="CMP-NeuNAc_synthase"/>
</dbReference>
<dbReference type="PANTHER" id="PTHR21485:SF6">
    <property type="entry name" value="N-ACYLNEURAMINATE CYTIDYLYLTRANSFERASE-RELATED"/>
    <property type="match status" value="1"/>
</dbReference>
<proteinExistence type="predicted"/>
<accession>A0A367UGD7</accession>
<dbReference type="RefSeq" id="WP_114120592.1">
    <property type="nucleotide sequence ID" value="NZ_JPWA01000002.1"/>
</dbReference>
<dbReference type="InterPro" id="IPR003329">
    <property type="entry name" value="Cytidylyl_trans"/>
</dbReference>
<dbReference type="Proteomes" id="UP000252419">
    <property type="component" value="Unassembled WGS sequence"/>
</dbReference>
<dbReference type="InterPro" id="IPR029044">
    <property type="entry name" value="Nucleotide-diphossugar_trans"/>
</dbReference>
<keyword evidence="2" id="KW-1185">Reference proteome</keyword>
<comment type="caution">
    <text evidence="1">The sequence shown here is derived from an EMBL/GenBank/DDBJ whole genome shotgun (WGS) entry which is preliminary data.</text>
</comment>
<evidence type="ECO:0000313" key="1">
    <source>
        <dbReference type="EMBL" id="RCK07367.1"/>
    </source>
</evidence>
<protein>
    <submittedName>
        <fullName evidence="1">Flagellar modification protein B</fullName>
    </submittedName>
</protein>
<dbReference type="AlphaFoldDB" id="A0A367UGD7"/>
<dbReference type="Pfam" id="PF02348">
    <property type="entry name" value="CTP_transf_3"/>
    <property type="match status" value="1"/>
</dbReference>
<evidence type="ECO:0000313" key="2">
    <source>
        <dbReference type="Proteomes" id="UP000252419"/>
    </source>
</evidence>
<dbReference type="CDD" id="cd02513">
    <property type="entry name" value="CMP-NeuAc_Synthase"/>
    <property type="match status" value="1"/>
</dbReference>
<reference evidence="1 2" key="1">
    <citation type="submission" date="2014-07" db="EMBL/GenBank/DDBJ databases">
        <title>Draft genome sequence of Thalassospira xianhensis P-4 (MCCC 1A02616).</title>
        <authorList>
            <person name="Lai Q."/>
            <person name="Shao Z."/>
        </authorList>
    </citation>
    <scope>NUCLEOTIDE SEQUENCE [LARGE SCALE GENOMIC DNA]</scope>
    <source>
        <strain evidence="1 2">MCCC 1A02616</strain>
    </source>
</reference>
<dbReference type="Gene3D" id="3.90.550.10">
    <property type="entry name" value="Spore Coat Polysaccharide Biosynthesis Protein SpsA, Chain A"/>
    <property type="match status" value="1"/>
</dbReference>
<keyword evidence="1" id="KW-0969">Cilium</keyword>
<organism evidence="1 2">
    <name type="scientific">Thalassospira xianhensis MCCC 1A02616</name>
    <dbReference type="NCBI Taxonomy" id="1177929"/>
    <lineage>
        <taxon>Bacteria</taxon>
        <taxon>Pseudomonadati</taxon>
        <taxon>Pseudomonadota</taxon>
        <taxon>Alphaproteobacteria</taxon>
        <taxon>Rhodospirillales</taxon>
        <taxon>Thalassospiraceae</taxon>
        <taxon>Thalassospira</taxon>
    </lineage>
</organism>